<feature type="region of interest" description="Disordered" evidence="1">
    <location>
        <begin position="31"/>
        <end position="88"/>
    </location>
</feature>
<protein>
    <submittedName>
        <fullName evidence="2">Uncharacterized protein</fullName>
    </submittedName>
</protein>
<dbReference type="InParanoid" id="A0A194XI63"/>
<dbReference type="Proteomes" id="UP000070700">
    <property type="component" value="Unassembled WGS sequence"/>
</dbReference>
<dbReference type="RefSeq" id="XP_018074270.1">
    <property type="nucleotide sequence ID" value="XM_018207716.1"/>
</dbReference>
<sequence>MLSKSRALIIPEPLRERRSIRIDGITHCTARGTKFRRRGKQRRGDFERKSEQNDHTCSSTQNAQHTTTTPSPQAPPFPLTRSLSSTRDGRHGNLFLSSSWSLNLTLHSTHC</sequence>
<dbReference type="AlphaFoldDB" id="A0A194XI63"/>
<reference evidence="2 3" key="1">
    <citation type="submission" date="2015-10" db="EMBL/GenBank/DDBJ databases">
        <title>Full genome of DAOMC 229536 Phialocephala scopiformis, a fungal endophyte of spruce producing the potent anti-insectan compound rugulosin.</title>
        <authorList>
            <consortium name="DOE Joint Genome Institute"/>
            <person name="Walker A.K."/>
            <person name="Frasz S.L."/>
            <person name="Seifert K.A."/>
            <person name="Miller J.D."/>
            <person name="Mondo S.J."/>
            <person name="Labutti K."/>
            <person name="Lipzen A."/>
            <person name="Dockter R."/>
            <person name="Kennedy M."/>
            <person name="Grigoriev I.V."/>
            <person name="Spatafora J.W."/>
        </authorList>
    </citation>
    <scope>NUCLEOTIDE SEQUENCE [LARGE SCALE GENOMIC DNA]</scope>
    <source>
        <strain evidence="2 3">CBS 120377</strain>
    </source>
</reference>
<evidence type="ECO:0000313" key="3">
    <source>
        <dbReference type="Proteomes" id="UP000070700"/>
    </source>
</evidence>
<evidence type="ECO:0000256" key="1">
    <source>
        <dbReference type="SAM" id="MobiDB-lite"/>
    </source>
</evidence>
<organism evidence="2 3">
    <name type="scientific">Mollisia scopiformis</name>
    <name type="common">Conifer needle endophyte fungus</name>
    <name type="synonym">Phialocephala scopiformis</name>
    <dbReference type="NCBI Taxonomy" id="149040"/>
    <lineage>
        <taxon>Eukaryota</taxon>
        <taxon>Fungi</taxon>
        <taxon>Dikarya</taxon>
        <taxon>Ascomycota</taxon>
        <taxon>Pezizomycotina</taxon>
        <taxon>Leotiomycetes</taxon>
        <taxon>Helotiales</taxon>
        <taxon>Mollisiaceae</taxon>
        <taxon>Mollisia</taxon>
    </lineage>
</organism>
<feature type="compositionally biased region" description="Basic and acidic residues" evidence="1">
    <location>
        <begin position="42"/>
        <end position="54"/>
    </location>
</feature>
<name>A0A194XI63_MOLSC</name>
<gene>
    <name evidence="2" type="ORF">LY89DRAFT_465992</name>
</gene>
<accession>A0A194XI63</accession>
<keyword evidence="3" id="KW-1185">Reference proteome</keyword>
<dbReference type="GeneID" id="28817442"/>
<dbReference type="KEGG" id="psco:LY89DRAFT_465992"/>
<proteinExistence type="predicted"/>
<evidence type="ECO:0000313" key="2">
    <source>
        <dbReference type="EMBL" id="KUJ19915.1"/>
    </source>
</evidence>
<feature type="compositionally biased region" description="Polar residues" evidence="1">
    <location>
        <begin position="55"/>
        <end position="71"/>
    </location>
</feature>
<dbReference type="EMBL" id="KQ947410">
    <property type="protein sequence ID" value="KUJ19915.1"/>
    <property type="molecule type" value="Genomic_DNA"/>
</dbReference>